<gene>
    <name evidence="2" type="ORF">SCHCODRAFT_106699</name>
</gene>
<evidence type="ECO:0000256" key="1">
    <source>
        <dbReference type="SAM" id="MobiDB-lite"/>
    </source>
</evidence>
<feature type="non-terminal residue" evidence="2">
    <location>
        <position position="257"/>
    </location>
</feature>
<name>D8PZD6_SCHCM</name>
<feature type="compositionally biased region" description="Polar residues" evidence="1">
    <location>
        <begin position="46"/>
        <end position="56"/>
    </location>
</feature>
<feature type="compositionally biased region" description="Polar residues" evidence="1">
    <location>
        <begin position="82"/>
        <end position="91"/>
    </location>
</feature>
<feature type="compositionally biased region" description="Low complexity" evidence="1">
    <location>
        <begin position="100"/>
        <end position="111"/>
    </location>
</feature>
<reference evidence="2 3" key="1">
    <citation type="journal article" date="2010" name="Nat. Biotechnol.">
        <title>Genome sequence of the model mushroom Schizophyllum commune.</title>
        <authorList>
            <person name="Ohm R.A."/>
            <person name="de Jong J.F."/>
            <person name="Lugones L.G."/>
            <person name="Aerts A."/>
            <person name="Kothe E."/>
            <person name="Stajich J.E."/>
            <person name="de Vries R.P."/>
            <person name="Record E."/>
            <person name="Levasseur A."/>
            <person name="Baker S.E."/>
            <person name="Bartholomew K.A."/>
            <person name="Coutinho P.M."/>
            <person name="Erdmann S."/>
            <person name="Fowler T.J."/>
            <person name="Gathman A.C."/>
            <person name="Lombard V."/>
            <person name="Henrissat B."/>
            <person name="Knabe N."/>
            <person name="Kuees U."/>
            <person name="Lilly W.W."/>
            <person name="Lindquist E."/>
            <person name="Lucas S."/>
            <person name="Magnuson J.K."/>
            <person name="Piumi F."/>
            <person name="Raudaskoski M."/>
            <person name="Salamov A."/>
            <person name="Schmutz J."/>
            <person name="Schwarze F.W.M.R."/>
            <person name="vanKuyk P.A."/>
            <person name="Horton J.S."/>
            <person name="Grigoriev I.V."/>
            <person name="Woesten H.A.B."/>
        </authorList>
    </citation>
    <scope>NUCLEOTIDE SEQUENCE [LARGE SCALE GENOMIC DNA]</scope>
    <source>
        <strain evidence="3">H4-8 / FGSC 9210</strain>
    </source>
</reference>
<proteinExistence type="predicted"/>
<dbReference type="KEGG" id="scm:SCHCO_01092274"/>
<feature type="region of interest" description="Disordered" evidence="1">
    <location>
        <begin position="1"/>
        <end position="120"/>
    </location>
</feature>
<keyword evidence="3" id="KW-1185">Reference proteome</keyword>
<protein>
    <submittedName>
        <fullName evidence="2">Uncharacterized protein</fullName>
    </submittedName>
</protein>
<evidence type="ECO:0000313" key="2">
    <source>
        <dbReference type="EMBL" id="EFI99421.1"/>
    </source>
</evidence>
<evidence type="ECO:0000313" key="3">
    <source>
        <dbReference type="Proteomes" id="UP000007431"/>
    </source>
</evidence>
<accession>D8PZD6</accession>
<dbReference type="GeneID" id="9586309"/>
<dbReference type="RefSeq" id="XP_003034324.1">
    <property type="nucleotide sequence ID" value="XM_003034278.1"/>
</dbReference>
<dbReference type="AlphaFoldDB" id="D8PZD6"/>
<dbReference type="HOGENOM" id="CLU_1082423_0_0_1"/>
<dbReference type="InParanoid" id="D8PZD6"/>
<dbReference type="Proteomes" id="UP000007431">
    <property type="component" value="Unassembled WGS sequence"/>
</dbReference>
<sequence>MATETLTQEEESLAPQAPRTSDTITQRGHRGPVPLPSATPFPGETAVNSGARTPSRASPPRVAGSFPSKSYDPERRPRPLGPQSTYPSVQFSRAEGMSTPARNPAAAAPPAGDTVTQSERTRAELAEEAWRVLRALGATHNERVDADPTPFYFELVGWLRAAATSFLRGHVPSSYLPFFNNTRLVRRLNEVLHATTGTRDPMNLREYDLSEVVARAEQSHRTPVQVISEAGVTILITNQEPIRIGDETMSPPSTPRA</sequence>
<dbReference type="EMBL" id="GL377304">
    <property type="protein sequence ID" value="EFI99421.1"/>
    <property type="molecule type" value="Genomic_DNA"/>
</dbReference>
<dbReference type="VEuPathDB" id="FungiDB:SCHCODRAFT_01092274"/>
<dbReference type="OrthoDB" id="10336206at2759"/>
<organism evidence="3">
    <name type="scientific">Schizophyllum commune (strain H4-8 / FGSC 9210)</name>
    <name type="common">Split gill fungus</name>
    <dbReference type="NCBI Taxonomy" id="578458"/>
    <lineage>
        <taxon>Eukaryota</taxon>
        <taxon>Fungi</taxon>
        <taxon>Dikarya</taxon>
        <taxon>Basidiomycota</taxon>
        <taxon>Agaricomycotina</taxon>
        <taxon>Agaricomycetes</taxon>
        <taxon>Agaricomycetidae</taxon>
        <taxon>Agaricales</taxon>
        <taxon>Schizophyllaceae</taxon>
        <taxon>Schizophyllum</taxon>
    </lineage>
</organism>